<feature type="compositionally biased region" description="Polar residues" evidence="1">
    <location>
        <begin position="740"/>
        <end position="775"/>
    </location>
</feature>
<feature type="compositionally biased region" description="Basic residues" evidence="1">
    <location>
        <begin position="250"/>
        <end position="264"/>
    </location>
</feature>
<sequence>FKLFFRPRITKIYFKGRYFMLRVCDKNNDESTYGFETPSKPACKHLWKCCVEHHAFFRLVQVSPATPDIFALGSRFRYSGRTEKQAQRDAQMRLRSPPQFTRTPSRRYQRRIVEGAQDTPKVEENVNNENIPPQEVKAISIPQPAQSVSSLYRSTCSIPAVLPSHPRPDSPRSTRSAPWTQPHVRGLYTSSSPRSVRSAGNNSQLLSRLTRRSSSVESQSSNDSRSCKRHRHHRSRRGSDNESELSKCSGKSHGHRRHRHRSRGNKRDSGSEQDQHHRHRHKGSSRHRHGSHYELVDSEAQWKEVQRKQAEGGTGIHQATVVTNRRSGYMNSGMETESELSYHHKRKQKKHRSRSRSPSENKPRLPEELKKHLEFDLIDTEGMSEAQLREIPYKVVETNTKGPEVPGTPKSSSMSNLGETDQQPPNIGTDNSNTLTDINKNSGTNSASHSPAGSLRSRNNNNNSNHMPRTSLECASFYSHGGTRPPLPAIRALGSALYDNPGTLLNGHLRQLTQQQLQQHRLNINNLKSTHLSSHEHSDSGLSAESHEYSPYNSERLSEGPRHAQTTNLSSSQPPLPSLVSTSAINSRIGAPVQTRLYPFSSMRVSSTHMTPHPDTVHRIWDEQRARGRGSDRLVTGASSDGGGLAWMSPGAPPMGTYRTLPNSATPPDASNINNNWSGSVRSTRSGDGCTRRGPLYFRGHQPNTSGILRDSNKFNTSTVIGSCWTNDTATIREDDESQDPAQVSSPVHKATPSSNETDPATNTPQQSSANNGVQEITHEMSTEL</sequence>
<dbReference type="PANTHER" id="PTHR23280">
    <property type="entry name" value="4.1 G PROTEIN"/>
    <property type="match status" value="1"/>
</dbReference>
<proteinExistence type="predicted"/>
<accession>A0A6L2PXT3</accession>
<organism evidence="3 4">
    <name type="scientific">Coptotermes formosanus</name>
    <name type="common">Formosan subterranean termite</name>
    <dbReference type="NCBI Taxonomy" id="36987"/>
    <lineage>
        <taxon>Eukaryota</taxon>
        <taxon>Metazoa</taxon>
        <taxon>Ecdysozoa</taxon>
        <taxon>Arthropoda</taxon>
        <taxon>Hexapoda</taxon>
        <taxon>Insecta</taxon>
        <taxon>Pterygota</taxon>
        <taxon>Neoptera</taxon>
        <taxon>Polyneoptera</taxon>
        <taxon>Dictyoptera</taxon>
        <taxon>Blattodea</taxon>
        <taxon>Blattoidea</taxon>
        <taxon>Termitoidae</taxon>
        <taxon>Rhinotermitidae</taxon>
        <taxon>Coptotermes</taxon>
    </lineage>
</organism>
<feature type="compositionally biased region" description="Low complexity" evidence="1">
    <location>
        <begin position="566"/>
        <end position="580"/>
    </location>
</feature>
<dbReference type="OrthoDB" id="6235974at2759"/>
<dbReference type="GO" id="GO:0005856">
    <property type="term" value="C:cytoskeleton"/>
    <property type="evidence" value="ECO:0007669"/>
    <property type="project" value="TreeGrafter"/>
</dbReference>
<feature type="region of interest" description="Disordered" evidence="1">
    <location>
        <begin position="665"/>
        <end position="690"/>
    </location>
</feature>
<dbReference type="PANTHER" id="PTHR23280:SF4">
    <property type="entry name" value="BAND 4.1-LIKE PROTEIN 4A"/>
    <property type="match status" value="1"/>
</dbReference>
<name>A0A6L2PXT3_COPFO</name>
<feature type="region of interest" description="Disordered" evidence="1">
    <location>
        <begin position="532"/>
        <end position="580"/>
    </location>
</feature>
<feature type="region of interest" description="Disordered" evidence="1">
    <location>
        <begin position="735"/>
        <end position="785"/>
    </location>
</feature>
<feature type="compositionally biased region" description="Basic and acidic residues" evidence="1">
    <location>
        <begin position="357"/>
        <end position="368"/>
    </location>
</feature>
<dbReference type="InParanoid" id="A0A6L2PXT3"/>
<dbReference type="Pfam" id="PF09380">
    <property type="entry name" value="FERM_C"/>
    <property type="match status" value="1"/>
</dbReference>
<dbReference type="GO" id="GO:0031032">
    <property type="term" value="P:actomyosin structure organization"/>
    <property type="evidence" value="ECO:0007669"/>
    <property type="project" value="TreeGrafter"/>
</dbReference>
<feature type="compositionally biased region" description="Basic residues" evidence="1">
    <location>
        <begin position="343"/>
        <end position="355"/>
    </location>
</feature>
<feature type="compositionally biased region" description="Basic and acidic residues" evidence="1">
    <location>
        <begin position="265"/>
        <end position="275"/>
    </location>
</feature>
<feature type="compositionally biased region" description="Basic and acidic residues" evidence="1">
    <location>
        <begin position="81"/>
        <end position="92"/>
    </location>
</feature>
<evidence type="ECO:0000313" key="4">
    <source>
        <dbReference type="Proteomes" id="UP000502823"/>
    </source>
</evidence>
<feature type="region of interest" description="Disordered" evidence="1">
    <location>
        <begin position="159"/>
        <end position="292"/>
    </location>
</feature>
<feature type="non-terminal residue" evidence="3">
    <location>
        <position position="1"/>
    </location>
</feature>
<dbReference type="InterPro" id="IPR018980">
    <property type="entry name" value="FERM_PH-like_C"/>
</dbReference>
<evidence type="ECO:0000313" key="3">
    <source>
        <dbReference type="EMBL" id="GFG35275.1"/>
    </source>
</evidence>
<dbReference type="PROSITE" id="PS50057">
    <property type="entry name" value="FERM_3"/>
    <property type="match status" value="1"/>
</dbReference>
<dbReference type="Pfam" id="PF08736">
    <property type="entry name" value="FA"/>
    <property type="match status" value="1"/>
</dbReference>
<feature type="compositionally biased region" description="Basic residues" evidence="1">
    <location>
        <begin position="276"/>
        <end position="290"/>
    </location>
</feature>
<feature type="region of interest" description="Disordered" evidence="1">
    <location>
        <begin position="394"/>
        <end position="468"/>
    </location>
</feature>
<dbReference type="InterPro" id="IPR000299">
    <property type="entry name" value="FERM_domain"/>
</dbReference>
<keyword evidence="4" id="KW-1185">Reference proteome</keyword>
<comment type="caution">
    <text evidence="3">The sequence shown here is derived from an EMBL/GenBank/DDBJ whole genome shotgun (WGS) entry which is preliminary data.</text>
</comment>
<dbReference type="Gene3D" id="2.30.29.30">
    <property type="entry name" value="Pleckstrin-homology domain (PH domain)/Phosphotyrosine-binding domain (PTB)"/>
    <property type="match status" value="1"/>
</dbReference>
<dbReference type="InterPro" id="IPR011993">
    <property type="entry name" value="PH-like_dom_sf"/>
</dbReference>
<feature type="domain" description="FERM" evidence="2">
    <location>
        <begin position="1"/>
        <end position="61"/>
    </location>
</feature>
<dbReference type="Proteomes" id="UP000502823">
    <property type="component" value="Unassembled WGS sequence"/>
</dbReference>
<feature type="compositionally biased region" description="Polar residues" evidence="1">
    <location>
        <begin position="409"/>
        <end position="451"/>
    </location>
</feature>
<feature type="compositionally biased region" description="Basic residues" evidence="1">
    <location>
        <begin position="227"/>
        <end position="236"/>
    </location>
</feature>
<evidence type="ECO:0000256" key="1">
    <source>
        <dbReference type="SAM" id="MobiDB-lite"/>
    </source>
</evidence>
<feature type="compositionally biased region" description="Polar residues" evidence="1">
    <location>
        <begin position="188"/>
        <end position="202"/>
    </location>
</feature>
<dbReference type="AlphaFoldDB" id="A0A6L2PXT3"/>
<reference evidence="4" key="1">
    <citation type="submission" date="2020-01" db="EMBL/GenBank/DDBJ databases">
        <title>Draft genome sequence of the Termite Coptotermes fromosanus.</title>
        <authorList>
            <person name="Itakura S."/>
            <person name="Yosikawa Y."/>
            <person name="Umezawa K."/>
        </authorList>
    </citation>
    <scope>NUCLEOTIDE SEQUENCE [LARGE SCALE GENOMIC DNA]</scope>
</reference>
<protein>
    <recommendedName>
        <fullName evidence="2">FERM domain-containing protein</fullName>
    </recommendedName>
</protein>
<feature type="compositionally biased region" description="Low complexity" evidence="1">
    <location>
        <begin position="203"/>
        <end position="224"/>
    </location>
</feature>
<dbReference type="SUPFAM" id="SSF50729">
    <property type="entry name" value="PH domain-like"/>
    <property type="match status" value="1"/>
</dbReference>
<feature type="region of interest" description="Disordered" evidence="1">
    <location>
        <begin position="81"/>
        <end position="105"/>
    </location>
</feature>
<dbReference type="InterPro" id="IPR014847">
    <property type="entry name" value="FA"/>
</dbReference>
<evidence type="ECO:0000259" key="2">
    <source>
        <dbReference type="PROSITE" id="PS50057"/>
    </source>
</evidence>
<feature type="compositionally biased region" description="Polar residues" evidence="1">
    <location>
        <begin position="665"/>
        <end position="686"/>
    </location>
</feature>
<feature type="compositionally biased region" description="Polar residues" evidence="1">
    <location>
        <begin position="320"/>
        <end position="335"/>
    </location>
</feature>
<gene>
    <name evidence="3" type="ORF">Cfor_01338</name>
</gene>
<dbReference type="SMART" id="SM01196">
    <property type="entry name" value="FERM_C"/>
    <property type="match status" value="1"/>
</dbReference>
<dbReference type="SMART" id="SM01195">
    <property type="entry name" value="FA"/>
    <property type="match status" value="1"/>
</dbReference>
<dbReference type="EMBL" id="BLKM01012032">
    <property type="protein sequence ID" value="GFG35275.1"/>
    <property type="molecule type" value="Genomic_DNA"/>
</dbReference>
<feature type="region of interest" description="Disordered" evidence="1">
    <location>
        <begin position="304"/>
        <end position="368"/>
    </location>
</feature>
<feature type="compositionally biased region" description="Low complexity" evidence="1">
    <location>
        <begin position="456"/>
        <end position="465"/>
    </location>
</feature>